<dbReference type="Proteomes" id="UP000193380">
    <property type="component" value="Unassembled WGS sequence"/>
</dbReference>
<sequence length="117" mass="13244">MSSDILELEASLREQVVFREQETPAEEIARLYEASHTDHYNMDRELSVPEKVLIPERYVESDPEEALSPEQEAGKQKKVDRIKALIAKNSMQNVLSPPSGVLSPEEEATAQDDQHLL</sequence>
<gene>
    <name evidence="2" type="ORF">GSONMT00019354001</name>
</gene>
<feature type="compositionally biased region" description="Basic and acidic residues" evidence="1">
    <location>
        <begin position="72"/>
        <end position="83"/>
    </location>
</feature>
<dbReference type="GO" id="GO:0080025">
    <property type="term" value="F:phosphatidylinositol-3,5-bisphosphate binding"/>
    <property type="evidence" value="ECO:0007669"/>
    <property type="project" value="TreeGrafter"/>
</dbReference>
<dbReference type="PANTHER" id="PTHR12752">
    <property type="entry name" value="PHOSPHOINOSITOL 3-PHOSPHATE-BINDING PROTEIN"/>
    <property type="match status" value="1"/>
</dbReference>
<dbReference type="AlphaFoldDB" id="A0A060XE82"/>
<feature type="region of interest" description="Disordered" evidence="1">
    <location>
        <begin position="59"/>
        <end position="117"/>
    </location>
</feature>
<dbReference type="STRING" id="8022.A0A060XE82"/>
<reference evidence="2" key="1">
    <citation type="journal article" date="2014" name="Nat. Commun.">
        <title>The rainbow trout genome provides novel insights into evolution after whole-genome duplication in vertebrates.</title>
        <authorList>
            <person name="Berthelot C."/>
            <person name="Brunet F."/>
            <person name="Chalopin D."/>
            <person name="Juanchich A."/>
            <person name="Bernard M."/>
            <person name="Noel B."/>
            <person name="Bento P."/>
            <person name="Da Silva C."/>
            <person name="Labadie K."/>
            <person name="Alberti A."/>
            <person name="Aury J.M."/>
            <person name="Louis A."/>
            <person name="Dehais P."/>
            <person name="Bardou P."/>
            <person name="Montfort J."/>
            <person name="Klopp C."/>
            <person name="Cabau C."/>
            <person name="Gaspin C."/>
            <person name="Thorgaard G.H."/>
            <person name="Boussaha M."/>
            <person name="Quillet E."/>
            <person name="Guyomard R."/>
            <person name="Galiana D."/>
            <person name="Bobe J."/>
            <person name="Volff J.N."/>
            <person name="Genet C."/>
            <person name="Wincker P."/>
            <person name="Jaillon O."/>
            <person name="Roest Crollius H."/>
            <person name="Guiguen Y."/>
        </authorList>
    </citation>
    <scope>NUCLEOTIDE SEQUENCE [LARGE SCALE GENOMIC DNA]</scope>
</reference>
<accession>A0A060XE82</accession>
<evidence type="ECO:0000313" key="3">
    <source>
        <dbReference type="Proteomes" id="UP000193380"/>
    </source>
</evidence>
<evidence type="ECO:0000313" key="2">
    <source>
        <dbReference type="EMBL" id="CDQ75624.1"/>
    </source>
</evidence>
<dbReference type="GO" id="GO:0032266">
    <property type="term" value="F:phosphatidylinositol-3-phosphate binding"/>
    <property type="evidence" value="ECO:0007669"/>
    <property type="project" value="TreeGrafter"/>
</dbReference>
<protein>
    <submittedName>
        <fullName evidence="2">Uncharacterized protein</fullName>
    </submittedName>
</protein>
<proteinExistence type="predicted"/>
<organism evidence="2 3">
    <name type="scientific">Oncorhynchus mykiss</name>
    <name type="common">Rainbow trout</name>
    <name type="synonym">Salmo gairdneri</name>
    <dbReference type="NCBI Taxonomy" id="8022"/>
    <lineage>
        <taxon>Eukaryota</taxon>
        <taxon>Metazoa</taxon>
        <taxon>Chordata</taxon>
        <taxon>Craniata</taxon>
        <taxon>Vertebrata</taxon>
        <taxon>Euteleostomi</taxon>
        <taxon>Actinopterygii</taxon>
        <taxon>Neopterygii</taxon>
        <taxon>Teleostei</taxon>
        <taxon>Protacanthopterygii</taxon>
        <taxon>Salmoniformes</taxon>
        <taxon>Salmonidae</taxon>
        <taxon>Salmoninae</taxon>
        <taxon>Oncorhynchus</taxon>
    </lineage>
</organism>
<name>A0A060XE82_ONCMY</name>
<dbReference type="GO" id="GO:0010314">
    <property type="term" value="F:phosphatidylinositol-5-phosphate binding"/>
    <property type="evidence" value="ECO:0007669"/>
    <property type="project" value="TreeGrafter"/>
</dbReference>
<dbReference type="PANTHER" id="PTHR12752:SF3">
    <property type="entry name" value="PLECKSTRIN HOMOLOGY DOMAIN-CONTAINING FAMILY A MEMBER 5"/>
    <property type="match status" value="1"/>
</dbReference>
<dbReference type="PaxDb" id="8022-A0A060XE82"/>
<dbReference type="EMBL" id="FR905067">
    <property type="protein sequence ID" value="CDQ75624.1"/>
    <property type="molecule type" value="Genomic_DNA"/>
</dbReference>
<reference evidence="2" key="2">
    <citation type="submission" date="2014-03" db="EMBL/GenBank/DDBJ databases">
        <authorList>
            <person name="Genoscope - CEA"/>
        </authorList>
    </citation>
    <scope>NUCLEOTIDE SEQUENCE</scope>
</reference>
<dbReference type="GO" id="GO:0070273">
    <property type="term" value="F:phosphatidylinositol-4-phosphate binding"/>
    <property type="evidence" value="ECO:0007669"/>
    <property type="project" value="TreeGrafter"/>
</dbReference>
<evidence type="ECO:0000256" key="1">
    <source>
        <dbReference type="SAM" id="MobiDB-lite"/>
    </source>
</evidence>
<dbReference type="GO" id="GO:0005829">
    <property type="term" value="C:cytosol"/>
    <property type="evidence" value="ECO:0007669"/>
    <property type="project" value="TreeGrafter"/>
</dbReference>